<dbReference type="Pfam" id="PF00271">
    <property type="entry name" value="Helicase_C"/>
    <property type="match status" value="1"/>
</dbReference>
<dbReference type="PANTHER" id="PTHR47396:SF1">
    <property type="entry name" value="ATP-DEPENDENT HELICASE IRC3-RELATED"/>
    <property type="match status" value="1"/>
</dbReference>
<dbReference type="PANTHER" id="PTHR47396">
    <property type="entry name" value="TYPE I RESTRICTION ENZYME ECOKI R PROTEIN"/>
    <property type="match status" value="1"/>
</dbReference>
<dbReference type="GO" id="GO:0003677">
    <property type="term" value="F:DNA binding"/>
    <property type="evidence" value="ECO:0007669"/>
    <property type="project" value="InterPro"/>
</dbReference>
<dbReference type="PROSITE" id="PS51194">
    <property type="entry name" value="HELICASE_CTER"/>
    <property type="match status" value="1"/>
</dbReference>
<reference evidence="4 5" key="1">
    <citation type="submission" date="2016-06" db="EMBL/GenBank/DDBJ databases">
        <authorList>
            <person name="Kjaerup R.B."/>
            <person name="Dalgaard T.S."/>
            <person name="Juul-Madsen H.R."/>
        </authorList>
    </citation>
    <scope>NUCLEOTIDE SEQUENCE [LARGE SCALE GENOMIC DNA]</scope>
    <source>
        <strain evidence="4 5">1127319.6</strain>
    </source>
</reference>
<dbReference type="Proteomes" id="UP000093898">
    <property type="component" value="Unassembled WGS sequence"/>
</dbReference>
<dbReference type="Gene3D" id="1.10.1660.10">
    <property type="match status" value="1"/>
</dbReference>
<feature type="domain" description="Helicase C-terminal" evidence="3">
    <location>
        <begin position="337"/>
        <end position="483"/>
    </location>
</feature>
<feature type="compositionally biased region" description="Polar residues" evidence="1">
    <location>
        <begin position="589"/>
        <end position="598"/>
    </location>
</feature>
<evidence type="ECO:0000313" key="4">
    <source>
        <dbReference type="EMBL" id="OBJ36568.1"/>
    </source>
</evidence>
<evidence type="ECO:0000259" key="3">
    <source>
        <dbReference type="PROSITE" id="PS51194"/>
    </source>
</evidence>
<dbReference type="SUPFAM" id="SSF46955">
    <property type="entry name" value="Putative DNA-binding domain"/>
    <property type="match status" value="1"/>
</dbReference>
<dbReference type="InterPro" id="IPR050742">
    <property type="entry name" value="Helicase_Restrict-Modif_Enz"/>
</dbReference>
<evidence type="ECO:0008006" key="6">
    <source>
        <dbReference type="Google" id="ProtNLM"/>
    </source>
</evidence>
<dbReference type="PROSITE" id="PS50937">
    <property type="entry name" value="HTH_MERR_2"/>
    <property type="match status" value="1"/>
</dbReference>
<dbReference type="EMBL" id="LZLC01000245">
    <property type="protein sequence ID" value="OBJ36568.1"/>
    <property type="molecule type" value="Genomic_DNA"/>
</dbReference>
<dbReference type="InterPro" id="IPR006935">
    <property type="entry name" value="Helicase/UvrB_N"/>
</dbReference>
<dbReference type="SUPFAM" id="SSF52540">
    <property type="entry name" value="P-loop containing nucleoside triphosphate hydrolases"/>
    <property type="match status" value="1"/>
</dbReference>
<dbReference type="OrthoDB" id="9776021at2"/>
<dbReference type="Pfam" id="PF13411">
    <property type="entry name" value="MerR_1"/>
    <property type="match status" value="1"/>
</dbReference>
<evidence type="ECO:0000259" key="2">
    <source>
        <dbReference type="PROSITE" id="PS50937"/>
    </source>
</evidence>
<dbReference type="InterPro" id="IPR001650">
    <property type="entry name" value="Helicase_C-like"/>
</dbReference>
<feature type="region of interest" description="Disordered" evidence="1">
    <location>
        <begin position="574"/>
        <end position="600"/>
    </location>
</feature>
<evidence type="ECO:0000256" key="1">
    <source>
        <dbReference type="SAM" id="MobiDB-lite"/>
    </source>
</evidence>
<sequence length="692" mass="77800">MLYNVGMADEDYLRVAEAAGYIGVSAQTLRRWDRDGTLKALRQPGSDYRYYRRADLEPFRLQYRRAEEAAAAGADSIVFITANADIEANDALRDPQREAHRAVREHFAGGVLPAIVQIPVGCGKTGIMATLPFGIARGRVLIITPNLTIRKGVADALDIASAQCFWTKCRVLSDFTAGPWMAVLDGPNANIHDAIESHFVVCNIQQLASQADRWLPQFPEDFFDMILVDEGHHAAAESWQKVFRRFPNAKVVSLTATPFRSDQQQLHGEVVYRYPFTRAMINGYIKQIHSRNVAPSEIYFTYHDDAQRHTLDEVLQLREEAWFRRGVALSPECNRHIVEASIQQCDRMRAATGIQHQIIAAACSVDHARQIAAIYRECNYRAAEIHSDMDPDDQDAVLQRLRSGQLDCIVQVQMLGEGFDHPRLSVAAIFRPFRSLAPYIQFVGRVMRVVQDGAPDHPDNQGHIISHVGLNNEERWSEFRELDLDDQALIHAWANGETNGDGNPDGDGAPRARRFDDGMLVDNEILTDFVEHTYLDPADDRVLDQLLDREVAVGIKLGDLIDRGQLRTKLLAQRAATPTPTPTPIPVSPQRQRQSAKTRVNERTRTVANRVLSELGLQHRRYELMAITGGRRQYNSAIVIRRMNSAVNEAVGMPKGSRGEWSAEQLAMILARIDELGDTVRDTVKSQLDQHK</sequence>
<evidence type="ECO:0000313" key="5">
    <source>
        <dbReference type="Proteomes" id="UP000093898"/>
    </source>
</evidence>
<feature type="domain" description="HTH merR-type" evidence="2">
    <location>
        <begin position="12"/>
        <end position="57"/>
    </location>
</feature>
<dbReference type="AlphaFoldDB" id="A0A1A3GMK6"/>
<dbReference type="InterPro" id="IPR009061">
    <property type="entry name" value="DNA-bd_dom_put_sf"/>
</dbReference>
<dbReference type="Gene3D" id="3.40.50.300">
    <property type="entry name" value="P-loop containing nucleotide triphosphate hydrolases"/>
    <property type="match status" value="2"/>
</dbReference>
<name>A0A1A3GMK6_MYCMU</name>
<dbReference type="GO" id="GO:0005829">
    <property type="term" value="C:cytosol"/>
    <property type="evidence" value="ECO:0007669"/>
    <property type="project" value="TreeGrafter"/>
</dbReference>
<organism evidence="4 5">
    <name type="scientific">Mycolicibacterium mucogenicum</name>
    <name type="common">Mycobacterium mucogenicum</name>
    <dbReference type="NCBI Taxonomy" id="56689"/>
    <lineage>
        <taxon>Bacteria</taxon>
        <taxon>Bacillati</taxon>
        <taxon>Actinomycetota</taxon>
        <taxon>Actinomycetes</taxon>
        <taxon>Mycobacteriales</taxon>
        <taxon>Mycobacteriaceae</taxon>
        <taxon>Mycolicibacterium</taxon>
    </lineage>
</organism>
<dbReference type="SMART" id="SM00487">
    <property type="entry name" value="DEXDc"/>
    <property type="match status" value="1"/>
</dbReference>
<gene>
    <name evidence="4" type="ORF">A5630_06865</name>
</gene>
<dbReference type="GO" id="GO:0016787">
    <property type="term" value="F:hydrolase activity"/>
    <property type="evidence" value="ECO:0007669"/>
    <property type="project" value="InterPro"/>
</dbReference>
<dbReference type="SMART" id="SM00490">
    <property type="entry name" value="HELICc"/>
    <property type="match status" value="1"/>
</dbReference>
<dbReference type="InterPro" id="IPR027417">
    <property type="entry name" value="P-loop_NTPase"/>
</dbReference>
<comment type="caution">
    <text evidence="4">The sequence shown here is derived from an EMBL/GenBank/DDBJ whole genome shotgun (WGS) entry which is preliminary data.</text>
</comment>
<dbReference type="InterPro" id="IPR014001">
    <property type="entry name" value="Helicase_ATP-bd"/>
</dbReference>
<dbReference type="GO" id="GO:0005524">
    <property type="term" value="F:ATP binding"/>
    <property type="evidence" value="ECO:0007669"/>
    <property type="project" value="InterPro"/>
</dbReference>
<dbReference type="InterPro" id="IPR000551">
    <property type="entry name" value="MerR-type_HTH_dom"/>
</dbReference>
<protein>
    <recommendedName>
        <fullName evidence="6">MerR family transcriptional regulator</fullName>
    </recommendedName>
</protein>
<dbReference type="GO" id="GO:0006355">
    <property type="term" value="P:regulation of DNA-templated transcription"/>
    <property type="evidence" value="ECO:0007669"/>
    <property type="project" value="InterPro"/>
</dbReference>
<dbReference type="Pfam" id="PF04851">
    <property type="entry name" value="ResIII"/>
    <property type="match status" value="1"/>
</dbReference>
<accession>A0A1A3GMK6</accession>
<proteinExistence type="predicted"/>